<dbReference type="Pfam" id="PF06890">
    <property type="entry name" value="Phage_Mu_Gp45"/>
    <property type="match status" value="1"/>
</dbReference>
<dbReference type="InterPro" id="IPR053861">
    <property type="entry name" value="Phage_Mu_Gp45_N"/>
</dbReference>
<dbReference type="RefSeq" id="WP_371707978.1">
    <property type="nucleotide sequence ID" value="NZ_JBGOOL010000039.1"/>
</dbReference>
<dbReference type="EMBL" id="JBGOOL010000039">
    <property type="protein sequence ID" value="MEZ8054314.1"/>
    <property type="molecule type" value="Genomic_DNA"/>
</dbReference>
<dbReference type="InterPro" id="IPR014462">
    <property type="entry name" value="Phage_Mu_Gp45"/>
</dbReference>
<evidence type="ECO:0000313" key="2">
    <source>
        <dbReference type="EMBL" id="MEZ8054314.1"/>
    </source>
</evidence>
<proteinExistence type="predicted"/>
<dbReference type="Proteomes" id="UP001569175">
    <property type="component" value="Unassembled WGS sequence"/>
</dbReference>
<comment type="caution">
    <text evidence="2">The sequence shown here is derived from an EMBL/GenBank/DDBJ whole genome shotgun (WGS) entry which is preliminary data.</text>
</comment>
<organism evidence="2 3">
    <name type="scientific">Vibrio atlanticus</name>
    <dbReference type="NCBI Taxonomy" id="693153"/>
    <lineage>
        <taxon>Bacteria</taxon>
        <taxon>Pseudomonadati</taxon>
        <taxon>Pseudomonadota</taxon>
        <taxon>Gammaproteobacteria</taxon>
        <taxon>Vibrionales</taxon>
        <taxon>Vibrionaceae</taxon>
        <taxon>Vibrio</taxon>
    </lineage>
</organism>
<keyword evidence="3" id="KW-1185">Reference proteome</keyword>
<dbReference type="PIRSF" id="PIRSF012337">
    <property type="entry name" value="gp45"/>
    <property type="match status" value="1"/>
</dbReference>
<sequence>MITMRHVEKLLSPIKRRITGMVTRALVSGVVEDLQRQNIQVQLHSDESADDIERFQNYGCSSFPPIGSEAILAAIGGNLGNLVAVAVEDKKYRPKGESGDVFLYHLEGHKIRLTKDGKVVVTATDVIFEAANSFTIISPETLIQGPLHVTGGISTDLGIFAAGGITSASVVSGSDLTAGGFSYLGHFHKDAENRNTSAPVG</sequence>
<dbReference type="InterPro" id="IPR013046">
    <property type="entry name" value="GpV/Gp45"/>
</dbReference>
<reference evidence="2 3" key="1">
    <citation type="submission" date="2024-06" db="EMBL/GenBank/DDBJ databases">
        <authorList>
            <person name="Steensen K."/>
            <person name="Seneca J."/>
            <person name="Bartlau N."/>
            <person name="Yu A.X."/>
            <person name="Polz M.F."/>
        </authorList>
    </citation>
    <scope>NUCLEOTIDE SEQUENCE [LARGE SCALE GENOMIC DNA]</scope>
    <source>
        <strain evidence="2 3">1F9</strain>
    </source>
</reference>
<dbReference type="NCBIfam" id="TIGR01644">
    <property type="entry name" value="phage_P2_V"/>
    <property type="match status" value="1"/>
</dbReference>
<feature type="domain" description="Bacteriophage Mu Gp45 N-terminal" evidence="1">
    <location>
        <begin position="24"/>
        <end position="90"/>
    </location>
</feature>
<name>A0ABV4KPF8_9VIBR</name>
<gene>
    <name evidence="2" type="ORF">ACED57_14300</name>
</gene>
<evidence type="ECO:0000259" key="1">
    <source>
        <dbReference type="Pfam" id="PF06890"/>
    </source>
</evidence>
<protein>
    <submittedName>
        <fullName evidence="2">Phage baseplate assembly protein V</fullName>
    </submittedName>
</protein>
<accession>A0ABV4KPF8</accession>
<evidence type="ECO:0000313" key="3">
    <source>
        <dbReference type="Proteomes" id="UP001569175"/>
    </source>
</evidence>